<dbReference type="OrthoDB" id="980645at2"/>
<name>A0A4Z0Q8B6_9BACT</name>
<reference evidence="1 2" key="1">
    <citation type="submission" date="2019-04" db="EMBL/GenBank/DDBJ databases">
        <authorList>
            <person name="Feng G."/>
            <person name="Zhang J."/>
            <person name="Zhu H."/>
        </authorList>
    </citation>
    <scope>NUCLEOTIDE SEQUENCE [LARGE SCALE GENOMIC DNA]</scope>
    <source>
        <strain evidence="1 2">JCM 31653</strain>
    </source>
</reference>
<dbReference type="RefSeq" id="WP_135462888.1">
    <property type="nucleotide sequence ID" value="NZ_SRLC01000001.1"/>
</dbReference>
<gene>
    <name evidence="1" type="ORF">E5K00_09010</name>
</gene>
<organism evidence="1 2">
    <name type="scientific">Hymenobacter aquaticus</name>
    <dbReference type="NCBI Taxonomy" id="1867101"/>
    <lineage>
        <taxon>Bacteria</taxon>
        <taxon>Pseudomonadati</taxon>
        <taxon>Bacteroidota</taxon>
        <taxon>Cytophagia</taxon>
        <taxon>Cytophagales</taxon>
        <taxon>Hymenobacteraceae</taxon>
        <taxon>Hymenobacter</taxon>
    </lineage>
</organism>
<keyword evidence="2" id="KW-1185">Reference proteome</keyword>
<evidence type="ECO:0000313" key="2">
    <source>
        <dbReference type="Proteomes" id="UP000297549"/>
    </source>
</evidence>
<comment type="caution">
    <text evidence="1">The sequence shown here is derived from an EMBL/GenBank/DDBJ whole genome shotgun (WGS) entry which is preliminary data.</text>
</comment>
<accession>A0A4Z0Q8B6</accession>
<evidence type="ECO:0000313" key="1">
    <source>
        <dbReference type="EMBL" id="TGE25311.1"/>
    </source>
</evidence>
<dbReference type="Proteomes" id="UP000297549">
    <property type="component" value="Unassembled WGS sequence"/>
</dbReference>
<sequence>MARILAYLLTTLILLQTFSRELVVVDYQLHKERITQLFCVNKDKPRLQCNGKCHLAKKLRKASAADSKAPASGFAKVKYDAVLPLRALLQEPRFAGLPVRQFGRQAAVPYSFSPAHSIFHPPSFQA</sequence>
<proteinExistence type="predicted"/>
<dbReference type="AlphaFoldDB" id="A0A4Z0Q8B6"/>
<protein>
    <submittedName>
        <fullName evidence="1">Uncharacterized protein</fullName>
    </submittedName>
</protein>
<dbReference type="EMBL" id="SRLC01000001">
    <property type="protein sequence ID" value="TGE25311.1"/>
    <property type="molecule type" value="Genomic_DNA"/>
</dbReference>